<sequence>MITGLGRHGMPHLLRLSGPAGGRWNAGDGPELELDAVEFCRVPSGRGHGEGLLGVEVPF</sequence>
<gene>
    <name evidence="1" type="ORF">GCM10023320_74370</name>
</gene>
<evidence type="ECO:0000313" key="2">
    <source>
        <dbReference type="Proteomes" id="UP001500804"/>
    </source>
</evidence>
<keyword evidence="2" id="KW-1185">Reference proteome</keyword>
<dbReference type="RefSeq" id="WP_345611891.1">
    <property type="nucleotide sequence ID" value="NZ_BAABJO010000042.1"/>
</dbReference>
<dbReference type="Proteomes" id="UP001500804">
    <property type="component" value="Unassembled WGS sequence"/>
</dbReference>
<name>A0ABP9P3G4_9PSEU</name>
<protein>
    <submittedName>
        <fullName evidence="1">Uncharacterized protein</fullName>
    </submittedName>
</protein>
<reference evidence="2" key="1">
    <citation type="journal article" date="2019" name="Int. J. Syst. Evol. Microbiol.">
        <title>The Global Catalogue of Microorganisms (GCM) 10K type strain sequencing project: providing services to taxonomists for standard genome sequencing and annotation.</title>
        <authorList>
            <consortium name="The Broad Institute Genomics Platform"/>
            <consortium name="The Broad Institute Genome Sequencing Center for Infectious Disease"/>
            <person name="Wu L."/>
            <person name="Ma J."/>
        </authorList>
    </citation>
    <scope>NUCLEOTIDE SEQUENCE [LARGE SCALE GENOMIC DNA]</scope>
    <source>
        <strain evidence="2">JCM 18302</strain>
    </source>
</reference>
<organism evidence="1 2">
    <name type="scientific">Pseudonocardia adelaidensis</name>
    <dbReference type="NCBI Taxonomy" id="648754"/>
    <lineage>
        <taxon>Bacteria</taxon>
        <taxon>Bacillati</taxon>
        <taxon>Actinomycetota</taxon>
        <taxon>Actinomycetes</taxon>
        <taxon>Pseudonocardiales</taxon>
        <taxon>Pseudonocardiaceae</taxon>
        <taxon>Pseudonocardia</taxon>
    </lineage>
</organism>
<dbReference type="EMBL" id="BAABJO010000042">
    <property type="protein sequence ID" value="GAA5138996.1"/>
    <property type="molecule type" value="Genomic_DNA"/>
</dbReference>
<proteinExistence type="predicted"/>
<evidence type="ECO:0000313" key="1">
    <source>
        <dbReference type="EMBL" id="GAA5138996.1"/>
    </source>
</evidence>
<comment type="caution">
    <text evidence="1">The sequence shown here is derived from an EMBL/GenBank/DDBJ whole genome shotgun (WGS) entry which is preliminary data.</text>
</comment>
<accession>A0ABP9P3G4</accession>